<gene>
    <name evidence="1" type="ORF">TSPGSL018_30530</name>
</gene>
<organism evidence="1">
    <name type="scientific">Tetraselmis sp. GSL018</name>
    <dbReference type="NCBI Taxonomy" id="582737"/>
    <lineage>
        <taxon>Eukaryota</taxon>
        <taxon>Viridiplantae</taxon>
        <taxon>Chlorophyta</taxon>
        <taxon>core chlorophytes</taxon>
        <taxon>Chlorodendrophyceae</taxon>
        <taxon>Chlorodendrales</taxon>
        <taxon>Chlorodendraceae</taxon>
        <taxon>Tetraselmis</taxon>
    </lineage>
</organism>
<proteinExistence type="predicted"/>
<name>A0A061QN59_9CHLO</name>
<accession>A0A061QN59</accession>
<dbReference type="EMBL" id="GBEZ01027500">
    <property type="protein sequence ID" value="JAC59821.1"/>
    <property type="molecule type" value="Transcribed_RNA"/>
</dbReference>
<sequence>QWRCPISRHTVRCGGFDGPSTVEGASRLRAPPFRPVQGTCQRLLLALLLPAEPSALPSRKGPLGAALGPLAGGEAAGSLMGALWETVKVESAKEVVPRRLRI</sequence>
<reference evidence="1" key="1">
    <citation type="submission" date="2014-05" db="EMBL/GenBank/DDBJ databases">
        <title>The transcriptome of the halophilic microalga Tetraselmis sp. GSL018 isolated from the Great Salt Lake, Utah.</title>
        <authorList>
            <person name="Jinkerson R.E."/>
            <person name="D'Adamo S."/>
            <person name="Posewitz M.C."/>
        </authorList>
    </citation>
    <scope>NUCLEOTIDE SEQUENCE</scope>
    <source>
        <strain evidence="1">GSL018</strain>
    </source>
</reference>
<evidence type="ECO:0000313" key="1">
    <source>
        <dbReference type="EMBL" id="JAC59821.1"/>
    </source>
</evidence>
<feature type="non-terminal residue" evidence="1">
    <location>
        <position position="1"/>
    </location>
</feature>
<dbReference type="AlphaFoldDB" id="A0A061QN59"/>
<protein>
    <submittedName>
        <fullName evidence="1">Uncharacterized protein</fullName>
    </submittedName>
</protein>